<evidence type="ECO:0000313" key="2">
    <source>
        <dbReference type="EMBL" id="OKL62466.1"/>
    </source>
</evidence>
<dbReference type="EMBL" id="LFMY01000003">
    <property type="protein sequence ID" value="OKL62466.1"/>
    <property type="molecule type" value="Genomic_DNA"/>
</dbReference>
<feature type="compositionally biased region" description="Low complexity" evidence="1">
    <location>
        <begin position="210"/>
        <end position="219"/>
    </location>
</feature>
<dbReference type="RefSeq" id="XP_020122587.1">
    <property type="nucleotide sequence ID" value="XM_020264767.1"/>
</dbReference>
<feature type="compositionally biased region" description="Polar residues" evidence="1">
    <location>
        <begin position="83"/>
        <end position="92"/>
    </location>
</feature>
<reference evidence="2 3" key="1">
    <citation type="submission" date="2015-06" db="EMBL/GenBank/DDBJ databases">
        <title>Talaromyces atroroseus IBT 11181 draft genome.</title>
        <authorList>
            <person name="Rasmussen K.B."/>
            <person name="Rasmussen S."/>
            <person name="Petersen B."/>
            <person name="Sicheritz-Ponten T."/>
            <person name="Mortensen U.H."/>
            <person name="Thrane U."/>
        </authorList>
    </citation>
    <scope>NUCLEOTIDE SEQUENCE [LARGE SCALE GENOMIC DNA]</scope>
    <source>
        <strain evidence="2 3">IBT 11181</strain>
    </source>
</reference>
<sequence length="248" mass="27128">MSILKQPPPNEADVIFNRANIALARSQRLVASWLPAKTEEETSASREGKTEDEDDDKIFTAVPERLGLGAPIPAKPGFAADGSLTNSNNNIKLNDKLRQRLLGKNAKKFLQQQQQQQQRQANKSGTSSAPGENAVGHNDDDDDEDEEEGRTSLGKSRKPNSKKRKIKSTDAEMVPDEDNNNNNHDAEINSANGANDVDDENGDIKQIPTVVPVPSSSSSSKRKKAATGSYLDELLDRKKKKKKKAANE</sequence>
<accession>A0A225B5B3</accession>
<feature type="compositionally biased region" description="Polar residues" evidence="1">
    <location>
        <begin position="121"/>
        <end position="130"/>
    </location>
</feature>
<feature type="compositionally biased region" description="Basic residues" evidence="1">
    <location>
        <begin position="155"/>
        <end position="166"/>
    </location>
</feature>
<dbReference type="AlphaFoldDB" id="A0A225B5B3"/>
<comment type="caution">
    <text evidence="2">The sequence shown here is derived from an EMBL/GenBank/DDBJ whole genome shotgun (WGS) entry which is preliminary data.</text>
</comment>
<proteinExistence type="predicted"/>
<feature type="compositionally biased region" description="Low complexity" evidence="1">
    <location>
        <begin position="111"/>
        <end position="120"/>
    </location>
</feature>
<keyword evidence="3" id="KW-1185">Reference proteome</keyword>
<feature type="compositionally biased region" description="Basic residues" evidence="1">
    <location>
        <begin position="237"/>
        <end position="248"/>
    </location>
</feature>
<organism evidence="2 3">
    <name type="scientific">Talaromyces atroroseus</name>
    <dbReference type="NCBI Taxonomy" id="1441469"/>
    <lineage>
        <taxon>Eukaryota</taxon>
        <taxon>Fungi</taxon>
        <taxon>Dikarya</taxon>
        <taxon>Ascomycota</taxon>
        <taxon>Pezizomycotina</taxon>
        <taxon>Eurotiomycetes</taxon>
        <taxon>Eurotiomycetidae</taxon>
        <taxon>Eurotiales</taxon>
        <taxon>Trichocomaceae</taxon>
        <taxon>Talaromyces</taxon>
        <taxon>Talaromyces sect. Trachyspermi</taxon>
    </lineage>
</organism>
<dbReference type="OrthoDB" id="3438340at2759"/>
<dbReference type="InterPro" id="IPR021641">
    <property type="entry name" value="DUF3245"/>
</dbReference>
<dbReference type="Proteomes" id="UP000214365">
    <property type="component" value="Unassembled WGS sequence"/>
</dbReference>
<name>A0A225B5B3_TALAT</name>
<evidence type="ECO:0000256" key="1">
    <source>
        <dbReference type="SAM" id="MobiDB-lite"/>
    </source>
</evidence>
<feature type="compositionally biased region" description="Basic and acidic residues" evidence="1">
    <location>
        <begin position="37"/>
        <end position="49"/>
    </location>
</feature>
<dbReference type="Pfam" id="PF11595">
    <property type="entry name" value="DUF3245"/>
    <property type="match status" value="1"/>
</dbReference>
<evidence type="ECO:0000313" key="3">
    <source>
        <dbReference type="Proteomes" id="UP000214365"/>
    </source>
</evidence>
<gene>
    <name evidence="2" type="ORF">UA08_02697</name>
</gene>
<protein>
    <submittedName>
        <fullName evidence="2">Uncharacterized protein</fullName>
    </submittedName>
</protein>
<feature type="region of interest" description="Disordered" evidence="1">
    <location>
        <begin position="32"/>
        <end position="248"/>
    </location>
</feature>
<dbReference type="GeneID" id="31002452"/>
<feature type="compositionally biased region" description="Acidic residues" evidence="1">
    <location>
        <begin position="139"/>
        <end position="148"/>
    </location>
</feature>